<dbReference type="GO" id="GO:0042149">
    <property type="term" value="P:cellular response to glucose starvation"/>
    <property type="evidence" value="ECO:0007669"/>
    <property type="project" value="TreeGrafter"/>
</dbReference>
<dbReference type="OrthoDB" id="5563539at2759"/>
<dbReference type="PANTHER" id="PTHR28051">
    <property type="entry name" value="PROTEIN MTL1-RELATED"/>
    <property type="match status" value="1"/>
</dbReference>
<dbReference type="InterPro" id="IPR052292">
    <property type="entry name" value="Glucose_repression_reg"/>
</dbReference>
<comment type="caution">
    <text evidence="2">The sequence shown here is derived from an EMBL/GenBank/DDBJ whole genome shotgun (WGS) entry which is preliminary data.</text>
</comment>
<reference evidence="2" key="1">
    <citation type="submission" date="2021-06" db="EMBL/GenBank/DDBJ databases">
        <authorList>
            <person name="Kallberg Y."/>
            <person name="Tangrot J."/>
            <person name="Rosling A."/>
        </authorList>
    </citation>
    <scope>NUCLEOTIDE SEQUENCE</scope>
    <source>
        <strain evidence="2">MA453B</strain>
    </source>
</reference>
<dbReference type="Proteomes" id="UP000789405">
    <property type="component" value="Unassembled WGS sequence"/>
</dbReference>
<feature type="compositionally biased region" description="Acidic residues" evidence="1">
    <location>
        <begin position="267"/>
        <end position="279"/>
    </location>
</feature>
<dbReference type="GO" id="GO:0007039">
    <property type="term" value="P:protein catabolic process in the vacuole"/>
    <property type="evidence" value="ECO:0007669"/>
    <property type="project" value="TreeGrafter"/>
</dbReference>
<keyword evidence="3" id="KW-1185">Reference proteome</keyword>
<evidence type="ECO:0000256" key="1">
    <source>
        <dbReference type="SAM" id="MobiDB-lite"/>
    </source>
</evidence>
<evidence type="ECO:0000313" key="3">
    <source>
        <dbReference type="Proteomes" id="UP000789405"/>
    </source>
</evidence>
<feature type="region of interest" description="Disordered" evidence="1">
    <location>
        <begin position="267"/>
        <end position="286"/>
    </location>
</feature>
<protein>
    <submittedName>
        <fullName evidence="2">10384_t:CDS:1</fullName>
    </submittedName>
</protein>
<sequence>MKAKPHSEEPEGGKFIFTQIKQIKLNTPLIKLPSIITNHESVAVSARKTSAFTNNKTLKSKPIVEKSNKNQHQILYNHSIQPVIMTPDDNGILQRPPKICVDYLSHEWNKEDDLWTSWRVMLKDSDVTWLYGPLHTAWHSGHETSCQESPTSEDELNLMPSSARHKSYKSCLKKEKSFPETLRPKDTNHLISSHSDTQLYKKLQKVDDSDVSDCDTSSTCSSISGPSTPLAGPTRSSILPPVAEDSIVQQHHIRFNDQVEQCIAVDSADEDEDLNDSDLDSSSSDEGLEMNISLKKKKRDCSTICKLAPTKLKTDSINYGVYSSSKRCSTTTTSSTSSYSTTPPWTFDDDDLDVDDIDIDMGFDLGIIQPLQGDFNEQGIVDRAVNMVNNVREIVNWCSSMVFNI</sequence>
<name>A0A9N9DAA1_9GLOM</name>
<organism evidence="2 3">
    <name type="scientific">Dentiscutata erythropus</name>
    <dbReference type="NCBI Taxonomy" id="1348616"/>
    <lineage>
        <taxon>Eukaryota</taxon>
        <taxon>Fungi</taxon>
        <taxon>Fungi incertae sedis</taxon>
        <taxon>Mucoromycota</taxon>
        <taxon>Glomeromycotina</taxon>
        <taxon>Glomeromycetes</taxon>
        <taxon>Diversisporales</taxon>
        <taxon>Gigasporaceae</taxon>
        <taxon>Dentiscutata</taxon>
    </lineage>
</organism>
<dbReference type="AlphaFoldDB" id="A0A9N9DAA1"/>
<evidence type="ECO:0000313" key="2">
    <source>
        <dbReference type="EMBL" id="CAG8628371.1"/>
    </source>
</evidence>
<accession>A0A9N9DAA1</accession>
<proteinExistence type="predicted"/>
<feature type="region of interest" description="Disordered" evidence="1">
    <location>
        <begin position="209"/>
        <end position="238"/>
    </location>
</feature>
<gene>
    <name evidence="2" type="ORF">DERYTH_LOCUS9015</name>
</gene>
<dbReference type="EMBL" id="CAJVPY010004799">
    <property type="protein sequence ID" value="CAG8628371.1"/>
    <property type="molecule type" value="Genomic_DNA"/>
</dbReference>
<dbReference type="GO" id="GO:0005773">
    <property type="term" value="C:vacuole"/>
    <property type="evidence" value="ECO:0007669"/>
    <property type="project" value="GOC"/>
</dbReference>
<dbReference type="PANTHER" id="PTHR28051:SF1">
    <property type="entry name" value="PROTEIN MTL1-RELATED"/>
    <property type="match status" value="1"/>
</dbReference>